<dbReference type="PANTHER" id="PTHR11544">
    <property type="entry name" value="COLD SHOCK DOMAIN CONTAINING PROTEINS"/>
    <property type="match status" value="1"/>
</dbReference>
<dbReference type="PRINTS" id="PR00050">
    <property type="entry name" value="COLDSHOCK"/>
</dbReference>
<proteinExistence type="predicted"/>
<dbReference type="AlphaFoldDB" id="A0A8C3U5C5"/>
<evidence type="ECO:0000259" key="2">
    <source>
        <dbReference type="Pfam" id="PF00313"/>
    </source>
</evidence>
<dbReference type="Proteomes" id="UP000694563">
    <property type="component" value="Chromosome 13"/>
</dbReference>
<organism evidence="3 4">
    <name type="scientific">Catharus ustulatus</name>
    <name type="common">Russet-backed thrush</name>
    <name type="synonym">Hylocichla ustulatus</name>
    <dbReference type="NCBI Taxonomy" id="91951"/>
    <lineage>
        <taxon>Eukaryota</taxon>
        <taxon>Metazoa</taxon>
        <taxon>Chordata</taxon>
        <taxon>Craniata</taxon>
        <taxon>Vertebrata</taxon>
        <taxon>Euteleostomi</taxon>
        <taxon>Archelosauria</taxon>
        <taxon>Archosauria</taxon>
        <taxon>Dinosauria</taxon>
        <taxon>Saurischia</taxon>
        <taxon>Theropoda</taxon>
        <taxon>Coelurosauria</taxon>
        <taxon>Aves</taxon>
        <taxon>Neognathae</taxon>
        <taxon>Neoaves</taxon>
        <taxon>Telluraves</taxon>
        <taxon>Australaves</taxon>
        <taxon>Passeriformes</taxon>
        <taxon>Turdidae</taxon>
        <taxon>Catharus</taxon>
    </lineage>
</organism>
<evidence type="ECO:0000313" key="3">
    <source>
        <dbReference type="Ensembl" id="ENSCUSP00005008019.1"/>
    </source>
</evidence>
<reference evidence="3" key="2">
    <citation type="submission" date="2025-08" db="UniProtKB">
        <authorList>
            <consortium name="Ensembl"/>
        </authorList>
    </citation>
    <scope>IDENTIFICATION</scope>
</reference>
<feature type="region of interest" description="Disordered" evidence="1">
    <location>
        <begin position="1"/>
        <end position="75"/>
    </location>
</feature>
<dbReference type="InterPro" id="IPR012340">
    <property type="entry name" value="NA-bd_OB-fold"/>
</dbReference>
<feature type="domain" description="CSD" evidence="2">
    <location>
        <begin position="93"/>
        <end position="139"/>
    </location>
</feature>
<dbReference type="Ensembl" id="ENSCUST00005008360.1">
    <property type="protein sequence ID" value="ENSCUSP00005008019.1"/>
    <property type="gene ID" value="ENSCUSG00005004985.1"/>
</dbReference>
<dbReference type="InterPro" id="IPR050181">
    <property type="entry name" value="Cold_shock_domain"/>
</dbReference>
<protein>
    <recommendedName>
        <fullName evidence="2">CSD domain-containing protein</fullName>
    </recommendedName>
</protein>
<dbReference type="Pfam" id="PF00313">
    <property type="entry name" value="CSD"/>
    <property type="match status" value="1"/>
</dbReference>
<feature type="compositionally biased region" description="Pro residues" evidence="1">
    <location>
        <begin position="32"/>
        <end position="43"/>
    </location>
</feature>
<name>A0A8C3U5C5_CATUS</name>
<sequence length="254" mass="27690">SEGANALTSVPCHRETWCGPPLSAGTAGEPAPALPLPPGPPWGGPRQPHRLQGSKPNGETGAGSSGMASERAAAPRRKKVIATKVLGTLKWLNEDVFVHWTAIKKNNPRKCLHSVGDRETVELDIVHGKKGPQAANITGPSQVPVKGSKHAPNCNYYPCPRSRCPPHNYQRDKAHSQQPSSFSSSPKARIAQNTDQLSCNQKPLPMFPYLLAHGCEHTGTRGQRLGCPMQQFLPICAWQEAWHLSWECRCHVFV</sequence>
<evidence type="ECO:0000313" key="4">
    <source>
        <dbReference type="Proteomes" id="UP000694563"/>
    </source>
</evidence>
<reference evidence="3" key="3">
    <citation type="submission" date="2025-09" db="UniProtKB">
        <authorList>
            <consortium name="Ensembl"/>
        </authorList>
    </citation>
    <scope>IDENTIFICATION</scope>
</reference>
<reference evidence="3" key="1">
    <citation type="submission" date="2020-10" db="EMBL/GenBank/DDBJ databases">
        <title>Catharus ustulatus (Swainson's thrush) genome, bCatUst1, primary haplotype v2.</title>
        <authorList>
            <person name="Delmore K."/>
            <person name="Vafadar M."/>
            <person name="Formenti G."/>
            <person name="Chow W."/>
            <person name="Pelan S."/>
            <person name="Howe K."/>
            <person name="Rhie A."/>
            <person name="Mountcastle J."/>
            <person name="Haase B."/>
            <person name="Fedrigo O."/>
            <person name="Jarvis E.D."/>
        </authorList>
    </citation>
    <scope>NUCLEOTIDE SEQUENCE [LARGE SCALE GENOMIC DNA]</scope>
</reference>
<accession>A0A8C3U5C5</accession>
<dbReference type="InterPro" id="IPR002059">
    <property type="entry name" value="CSP_DNA-bd"/>
</dbReference>
<keyword evidence="4" id="KW-1185">Reference proteome</keyword>
<feature type="compositionally biased region" description="Low complexity" evidence="1">
    <location>
        <begin position="176"/>
        <end position="186"/>
    </location>
</feature>
<dbReference type="SUPFAM" id="SSF50249">
    <property type="entry name" value="Nucleic acid-binding proteins"/>
    <property type="match status" value="1"/>
</dbReference>
<evidence type="ECO:0000256" key="1">
    <source>
        <dbReference type="SAM" id="MobiDB-lite"/>
    </source>
</evidence>
<dbReference type="GO" id="GO:0003676">
    <property type="term" value="F:nucleic acid binding"/>
    <property type="evidence" value="ECO:0007669"/>
    <property type="project" value="InterPro"/>
</dbReference>
<dbReference type="Gene3D" id="2.40.50.140">
    <property type="entry name" value="Nucleic acid-binding proteins"/>
    <property type="match status" value="1"/>
</dbReference>
<feature type="region of interest" description="Disordered" evidence="1">
    <location>
        <begin position="168"/>
        <end position="187"/>
    </location>
</feature>